<dbReference type="CDD" id="cd04205">
    <property type="entry name" value="CuRO_2_LCC_like"/>
    <property type="match status" value="1"/>
</dbReference>
<evidence type="ECO:0000256" key="3">
    <source>
        <dbReference type="ARBA" id="ARBA00022729"/>
    </source>
</evidence>
<keyword evidence="4" id="KW-0560">Oxidoreductase</keyword>
<dbReference type="GO" id="GO:0016491">
    <property type="term" value="F:oxidoreductase activity"/>
    <property type="evidence" value="ECO:0007669"/>
    <property type="project" value="UniProtKB-KW"/>
</dbReference>
<dbReference type="Pfam" id="PF07731">
    <property type="entry name" value="Cu-oxidase_2"/>
    <property type="match status" value="1"/>
</dbReference>
<dbReference type="PROSITE" id="PS00079">
    <property type="entry name" value="MULTICOPPER_OXIDASE1"/>
    <property type="match status" value="1"/>
</dbReference>
<evidence type="ECO:0000256" key="4">
    <source>
        <dbReference type="ARBA" id="ARBA00023002"/>
    </source>
</evidence>
<dbReference type="SUPFAM" id="SSF49503">
    <property type="entry name" value="Cupredoxins"/>
    <property type="match status" value="3"/>
</dbReference>
<dbReference type="InterPro" id="IPR008972">
    <property type="entry name" value="Cupredoxin"/>
</dbReference>
<evidence type="ECO:0000256" key="7">
    <source>
        <dbReference type="SAM" id="MobiDB-lite"/>
    </source>
</evidence>
<evidence type="ECO:0000313" key="11">
    <source>
        <dbReference type="EMBL" id="TQV93596.1"/>
    </source>
</evidence>
<name>A0A545VL21_9HYPO</name>
<dbReference type="InterPro" id="IPR011706">
    <property type="entry name" value="Cu-oxidase_C"/>
</dbReference>
<dbReference type="PANTHER" id="PTHR11709:SF394">
    <property type="entry name" value="FI03373P-RELATED"/>
    <property type="match status" value="1"/>
</dbReference>
<keyword evidence="3" id="KW-0732">Signal</keyword>
<dbReference type="EMBL" id="SPUK01000011">
    <property type="protein sequence ID" value="TQV93596.1"/>
    <property type="molecule type" value="Genomic_DNA"/>
</dbReference>
<dbReference type="STRING" id="43265.A0A545VL21"/>
<feature type="domain" description="Plastocyanin-like" evidence="8">
    <location>
        <begin position="235"/>
        <end position="364"/>
    </location>
</feature>
<feature type="domain" description="Plastocyanin-like" evidence="9">
    <location>
        <begin position="489"/>
        <end position="620"/>
    </location>
</feature>
<dbReference type="InterPro" id="IPR045087">
    <property type="entry name" value="Cu-oxidase_fam"/>
</dbReference>
<feature type="domain" description="Plastocyanin-like" evidence="10">
    <location>
        <begin position="92"/>
        <end position="217"/>
    </location>
</feature>
<proteinExistence type="inferred from homology"/>
<keyword evidence="5" id="KW-0186">Copper</keyword>
<keyword evidence="12" id="KW-1185">Reference proteome</keyword>
<comment type="similarity">
    <text evidence="1">Belongs to the multicopper oxidase family.</text>
</comment>
<dbReference type="Pfam" id="PF07732">
    <property type="entry name" value="Cu-oxidase_3"/>
    <property type="match status" value="1"/>
</dbReference>
<feature type="region of interest" description="Disordered" evidence="7">
    <location>
        <begin position="46"/>
        <end position="67"/>
    </location>
</feature>
<dbReference type="AlphaFoldDB" id="A0A545VL21"/>
<gene>
    <name evidence="11" type="ORF">IF1G_07328</name>
</gene>
<dbReference type="PROSITE" id="PS00080">
    <property type="entry name" value="MULTICOPPER_OXIDASE2"/>
    <property type="match status" value="1"/>
</dbReference>
<dbReference type="InterPro" id="IPR033138">
    <property type="entry name" value="Cu_oxidase_CS"/>
</dbReference>
<evidence type="ECO:0000313" key="12">
    <source>
        <dbReference type="Proteomes" id="UP000315783"/>
    </source>
</evidence>
<evidence type="ECO:0000256" key="5">
    <source>
        <dbReference type="ARBA" id="ARBA00023008"/>
    </source>
</evidence>
<protein>
    <submittedName>
        <fullName evidence="11">Ferro-O2-oxidoreductase</fullName>
    </submittedName>
</protein>
<organism evidence="11 12">
    <name type="scientific">Cordyceps javanica</name>
    <dbReference type="NCBI Taxonomy" id="43265"/>
    <lineage>
        <taxon>Eukaryota</taxon>
        <taxon>Fungi</taxon>
        <taxon>Dikarya</taxon>
        <taxon>Ascomycota</taxon>
        <taxon>Pezizomycotina</taxon>
        <taxon>Sordariomycetes</taxon>
        <taxon>Hypocreomycetidae</taxon>
        <taxon>Hypocreales</taxon>
        <taxon>Cordycipitaceae</taxon>
        <taxon>Cordyceps</taxon>
    </lineage>
</organism>
<dbReference type="InterPro" id="IPR011707">
    <property type="entry name" value="Cu-oxidase-like_N"/>
</dbReference>
<feature type="compositionally biased region" description="Low complexity" evidence="7">
    <location>
        <begin position="53"/>
        <end position="65"/>
    </location>
</feature>
<dbReference type="InterPro" id="IPR001117">
    <property type="entry name" value="Cu-oxidase_2nd"/>
</dbReference>
<evidence type="ECO:0000256" key="2">
    <source>
        <dbReference type="ARBA" id="ARBA00022723"/>
    </source>
</evidence>
<comment type="caution">
    <text evidence="11">The sequence shown here is derived from an EMBL/GenBank/DDBJ whole genome shotgun (WGS) entry which is preliminary data.</text>
</comment>
<sequence length="636" mass="71385">MDAPLKPRRRRLSLCGGLLLLLGTATLYLVVALRYSAAASYPFSWAVPPPPQQQGAAGDARPAPGDVRDRFALHPELHVSRPPRTQRLDWRITRHQHRPDGVLRDVYFINGQFPGPTIEARSGDELQITITNDIFNDTDAGIAMHWHGLLMKGARSADANEMDGVTGVTQCGVREGQSFTYKFRIDPEQHGTYWYHAHSAVKRADGLYGGLIIHRPADEQTGQTDLSRHEYDSERLLLVGDWYHRTADKVLSQYKDYKNFAYEPVPDSLLINGAGSYNCSNAAPARPVDCVETSVPELFVHGDKAVRLRVVNTGAAAGLSFQLRNGTVQLLTVDGGGYVSRDTPQTPTIGVLYPGERMDMLLLPGDTPADDEHVLDTQLKIVLDAELMPMKNWALTRIQDFPLKWHRLGASVHSRQDVRENVDVFNVRDARGVEIDPDSQIHQQPTETALLYTSLAINNFKHDEPWGEVNHTSWVWRDPQAKPLLALDRDEWANGTEQANNLRTFRAPWYQDGQDRWMDLVVNNVDDKGHPFHLHGYAFHVIGARQLDIGRSYNPYEPGATEEEAKHFDTKTPLLKDTVYVQPHGYVVLRFPLDNVGVWLMHCHVLWHQAVGMGVVIQVGNITASRQQKAGQTCIA</sequence>
<evidence type="ECO:0000259" key="8">
    <source>
        <dbReference type="Pfam" id="PF00394"/>
    </source>
</evidence>
<accession>A0A545VL21</accession>
<evidence type="ECO:0000259" key="9">
    <source>
        <dbReference type="Pfam" id="PF07731"/>
    </source>
</evidence>
<evidence type="ECO:0000256" key="6">
    <source>
        <dbReference type="ARBA" id="ARBA00023180"/>
    </source>
</evidence>
<dbReference type="Proteomes" id="UP000315783">
    <property type="component" value="Unassembled WGS sequence"/>
</dbReference>
<dbReference type="OrthoDB" id="2121828at2759"/>
<dbReference type="GO" id="GO:0005507">
    <property type="term" value="F:copper ion binding"/>
    <property type="evidence" value="ECO:0007669"/>
    <property type="project" value="InterPro"/>
</dbReference>
<reference evidence="11 12" key="1">
    <citation type="journal article" date="2019" name="Appl. Microbiol. Biotechnol.">
        <title>Genome sequence of Isaria javanica and comparative genome analysis insights into family S53 peptidase evolution in fungal entomopathogens.</title>
        <authorList>
            <person name="Lin R."/>
            <person name="Zhang X."/>
            <person name="Xin B."/>
            <person name="Zou M."/>
            <person name="Gao Y."/>
            <person name="Qin F."/>
            <person name="Hu Q."/>
            <person name="Xie B."/>
            <person name="Cheng X."/>
        </authorList>
    </citation>
    <scope>NUCLEOTIDE SEQUENCE [LARGE SCALE GENOMIC DNA]</scope>
    <source>
        <strain evidence="11 12">IJ1G</strain>
    </source>
</reference>
<dbReference type="InterPro" id="IPR002355">
    <property type="entry name" value="Cu_oxidase_Cu_BS"/>
</dbReference>
<dbReference type="PANTHER" id="PTHR11709">
    <property type="entry name" value="MULTI-COPPER OXIDASE"/>
    <property type="match status" value="1"/>
</dbReference>
<dbReference type="Pfam" id="PF00394">
    <property type="entry name" value="Cu-oxidase"/>
    <property type="match status" value="1"/>
</dbReference>
<dbReference type="Gene3D" id="2.60.40.420">
    <property type="entry name" value="Cupredoxins - blue copper proteins"/>
    <property type="match status" value="3"/>
</dbReference>
<keyword evidence="6" id="KW-0325">Glycoprotein</keyword>
<evidence type="ECO:0000259" key="10">
    <source>
        <dbReference type="Pfam" id="PF07732"/>
    </source>
</evidence>
<evidence type="ECO:0000256" key="1">
    <source>
        <dbReference type="ARBA" id="ARBA00010609"/>
    </source>
</evidence>
<keyword evidence="2" id="KW-0479">Metal-binding</keyword>
<dbReference type="CDD" id="cd13910">
    <property type="entry name" value="CuRO_3_MCO_like_4"/>
    <property type="match status" value="1"/>
</dbReference>